<dbReference type="Gene3D" id="3.30.450.20">
    <property type="entry name" value="PAS domain"/>
    <property type="match status" value="1"/>
</dbReference>
<dbReference type="InterPro" id="IPR035965">
    <property type="entry name" value="PAS-like_dom_sf"/>
</dbReference>
<dbReference type="SUPFAM" id="SSF55785">
    <property type="entry name" value="PYP-like sensor domain (PAS domain)"/>
    <property type="match status" value="1"/>
</dbReference>
<dbReference type="AlphaFoldDB" id="A0A450TG35"/>
<dbReference type="SMART" id="SM00091">
    <property type="entry name" value="PAS"/>
    <property type="match status" value="1"/>
</dbReference>
<dbReference type="SMART" id="SM00388">
    <property type="entry name" value="HisKA"/>
    <property type="match status" value="1"/>
</dbReference>
<feature type="domain" description="Histidine kinase" evidence="19">
    <location>
        <begin position="223"/>
        <end position="440"/>
    </location>
</feature>
<evidence type="ECO:0000256" key="6">
    <source>
        <dbReference type="ARBA" id="ARBA00022475"/>
    </source>
</evidence>
<comment type="catalytic activity">
    <reaction evidence="1">
        <text>ATP + protein L-histidine = ADP + protein N-phospho-L-histidine.</text>
        <dbReference type="EC" id="2.7.13.3"/>
    </reaction>
</comment>
<evidence type="ECO:0000256" key="10">
    <source>
        <dbReference type="ARBA" id="ARBA00022692"/>
    </source>
</evidence>
<dbReference type="InterPro" id="IPR021766">
    <property type="entry name" value="PhoR_N"/>
</dbReference>
<evidence type="ECO:0000256" key="15">
    <source>
        <dbReference type="ARBA" id="ARBA00023012"/>
    </source>
</evidence>
<evidence type="ECO:0000256" key="7">
    <source>
        <dbReference type="ARBA" id="ARBA00022553"/>
    </source>
</evidence>
<dbReference type="InterPro" id="IPR000014">
    <property type="entry name" value="PAS"/>
</dbReference>
<evidence type="ECO:0000256" key="2">
    <source>
        <dbReference type="ARBA" id="ARBA00004236"/>
    </source>
</evidence>
<dbReference type="PRINTS" id="PR00344">
    <property type="entry name" value="BCTRLSENSOR"/>
</dbReference>
<organism evidence="22">
    <name type="scientific">Candidatus Kentrum sp. FM</name>
    <dbReference type="NCBI Taxonomy" id="2126340"/>
    <lineage>
        <taxon>Bacteria</taxon>
        <taxon>Pseudomonadati</taxon>
        <taxon>Pseudomonadota</taxon>
        <taxon>Gammaproteobacteria</taxon>
        <taxon>Candidatus Kentrum</taxon>
    </lineage>
</organism>
<dbReference type="GO" id="GO:0006355">
    <property type="term" value="P:regulation of DNA-templated transcription"/>
    <property type="evidence" value="ECO:0007669"/>
    <property type="project" value="InterPro"/>
</dbReference>
<evidence type="ECO:0000259" key="20">
    <source>
        <dbReference type="PROSITE" id="PS50112"/>
    </source>
</evidence>
<dbReference type="InterPro" id="IPR004358">
    <property type="entry name" value="Sig_transdc_His_kin-like_C"/>
</dbReference>
<keyword evidence="6" id="KW-1003">Cell membrane</keyword>
<keyword evidence="13" id="KW-0067">ATP-binding</keyword>
<dbReference type="GO" id="GO:0005524">
    <property type="term" value="F:ATP binding"/>
    <property type="evidence" value="ECO:0007669"/>
    <property type="project" value="UniProtKB-KW"/>
</dbReference>
<keyword evidence="14 18" id="KW-1133">Transmembrane helix</keyword>
<dbReference type="SUPFAM" id="SSF55874">
    <property type="entry name" value="ATPase domain of HSP90 chaperone/DNA topoisomerase II/histidine kinase"/>
    <property type="match status" value="1"/>
</dbReference>
<dbReference type="SUPFAM" id="SSF47384">
    <property type="entry name" value="Homodimeric domain of signal transducing histidine kinase"/>
    <property type="match status" value="1"/>
</dbReference>
<dbReference type="PROSITE" id="PS50109">
    <property type="entry name" value="HIS_KIN"/>
    <property type="match status" value="1"/>
</dbReference>
<dbReference type="GO" id="GO:0000155">
    <property type="term" value="F:phosphorelay sensor kinase activity"/>
    <property type="evidence" value="ECO:0007669"/>
    <property type="project" value="InterPro"/>
</dbReference>
<dbReference type="CDD" id="cd00082">
    <property type="entry name" value="HisKA"/>
    <property type="match status" value="1"/>
</dbReference>
<evidence type="ECO:0000256" key="11">
    <source>
        <dbReference type="ARBA" id="ARBA00022741"/>
    </source>
</evidence>
<dbReference type="PANTHER" id="PTHR45453">
    <property type="entry name" value="PHOSPHATE REGULON SENSOR PROTEIN PHOR"/>
    <property type="match status" value="1"/>
</dbReference>
<protein>
    <recommendedName>
        <fullName evidence="4">Phosphate regulon sensor protein PhoR</fullName>
        <ecNumber evidence="3">2.7.13.3</ecNumber>
    </recommendedName>
</protein>
<evidence type="ECO:0000256" key="16">
    <source>
        <dbReference type="ARBA" id="ARBA00023136"/>
    </source>
</evidence>
<dbReference type="Gene3D" id="1.10.287.130">
    <property type="match status" value="1"/>
</dbReference>
<dbReference type="Pfam" id="PF11808">
    <property type="entry name" value="PhoR"/>
    <property type="match status" value="1"/>
</dbReference>
<dbReference type="GO" id="GO:0005886">
    <property type="term" value="C:plasma membrane"/>
    <property type="evidence" value="ECO:0007669"/>
    <property type="project" value="UniProtKB-SubCell"/>
</dbReference>
<keyword evidence="5" id="KW-0813">Transport</keyword>
<keyword evidence="7" id="KW-0597">Phosphoprotein</keyword>
<dbReference type="Gene3D" id="3.30.565.10">
    <property type="entry name" value="Histidine kinase-like ATPase, C-terminal domain"/>
    <property type="match status" value="1"/>
</dbReference>
<sequence length="451" mass="50787">MNRRNGVVRETVLVSSGAAVVFVLGLVFEKVMAFVCAATLGYLVWHLFQLYKLRAWLRGAGTITPSGIDPAGFVGIWREVFDGIEERLRESDARSARRSRHNLNRVVKQFNKSMSGLTDAVVLLDRNDEIQWWNTTASELLGIGKNDDRGKRIGHLIRYPEFTRRLQTGEEWQQPLEAPSPVNPDIWLTILVVSAGKNERLVQARDSTRLHRLEQVRRDFVANVSHELRTPLTVIKGYVETLLDRDDAKALSWYPVLPRIHQQAERMEKLVEDLLLLSRLELGQEQPSEECIFVADMLETIREEAQALSAGSGHRMEIDIRSRLGIMGNPRQLHSAFSNLVFNAVRYTTAGGEITVRWSADDGGGHLLVRDTGIGIEARHLPRITERFYRVDTGRSRETGGTGLGLTIVKHVLTQHDAELSIESVPGKGSDFTCHFPPVRLFEGTSRKQGT</sequence>
<evidence type="ECO:0000256" key="3">
    <source>
        <dbReference type="ARBA" id="ARBA00012438"/>
    </source>
</evidence>
<dbReference type="Pfam" id="PF02518">
    <property type="entry name" value="HATPase_c"/>
    <property type="match status" value="1"/>
</dbReference>
<evidence type="ECO:0000256" key="14">
    <source>
        <dbReference type="ARBA" id="ARBA00022989"/>
    </source>
</evidence>
<feature type="transmembrane region" description="Helical" evidence="18">
    <location>
        <begin position="7"/>
        <end position="25"/>
    </location>
</feature>
<evidence type="ECO:0000256" key="12">
    <source>
        <dbReference type="ARBA" id="ARBA00022777"/>
    </source>
</evidence>
<evidence type="ECO:0000256" key="1">
    <source>
        <dbReference type="ARBA" id="ARBA00000085"/>
    </source>
</evidence>
<keyword evidence="11" id="KW-0547">Nucleotide-binding</keyword>
<comment type="subcellular location">
    <subcellularLocation>
        <location evidence="2">Cell membrane</location>
    </subcellularLocation>
</comment>
<evidence type="ECO:0000313" key="23">
    <source>
        <dbReference type="EMBL" id="VFK06485.1"/>
    </source>
</evidence>
<dbReference type="GO" id="GO:0006817">
    <property type="term" value="P:phosphate ion transport"/>
    <property type="evidence" value="ECO:0007669"/>
    <property type="project" value="UniProtKB-KW"/>
</dbReference>
<reference evidence="22" key="1">
    <citation type="submission" date="2019-02" db="EMBL/GenBank/DDBJ databases">
        <authorList>
            <person name="Gruber-Vodicka R. H."/>
            <person name="Seah K. B. B."/>
        </authorList>
    </citation>
    <scope>NUCLEOTIDE SEQUENCE</scope>
    <source>
        <strain evidence="21">BECK_BZ163</strain>
        <strain evidence="23">BECK_BZ164</strain>
        <strain evidence="22">BECK_BZ165</strain>
    </source>
</reference>
<dbReference type="PROSITE" id="PS50112">
    <property type="entry name" value="PAS"/>
    <property type="match status" value="1"/>
</dbReference>
<dbReference type="FunFam" id="1.10.287.130:FF:000008">
    <property type="entry name" value="Two-component sensor histidine kinase"/>
    <property type="match status" value="1"/>
</dbReference>
<evidence type="ECO:0000313" key="21">
    <source>
        <dbReference type="EMBL" id="VFJ44368.1"/>
    </source>
</evidence>
<keyword evidence="9" id="KW-0808">Transferase</keyword>
<feature type="domain" description="PAS" evidence="20">
    <location>
        <begin position="106"/>
        <end position="161"/>
    </location>
</feature>
<gene>
    <name evidence="21" type="ORF">BECKFM1743A_GA0114220_100167</name>
    <name evidence="23" type="ORF">BECKFM1743B_GA0114221_100188</name>
    <name evidence="22" type="ORF">BECKFM1743C_GA0114222_104154</name>
</gene>
<dbReference type="SMART" id="SM00387">
    <property type="entry name" value="HATPase_c"/>
    <property type="match status" value="1"/>
</dbReference>
<dbReference type="GO" id="GO:0016036">
    <property type="term" value="P:cellular response to phosphate starvation"/>
    <property type="evidence" value="ECO:0007669"/>
    <property type="project" value="TreeGrafter"/>
</dbReference>
<dbReference type="CDD" id="cd00130">
    <property type="entry name" value="PAS"/>
    <property type="match status" value="1"/>
</dbReference>
<keyword evidence="10 18" id="KW-0812">Transmembrane</keyword>
<proteinExistence type="predicted"/>
<dbReference type="PANTHER" id="PTHR45453:SF1">
    <property type="entry name" value="PHOSPHATE REGULON SENSOR PROTEIN PHOR"/>
    <property type="match status" value="1"/>
</dbReference>
<evidence type="ECO:0000313" key="22">
    <source>
        <dbReference type="EMBL" id="VFJ66188.1"/>
    </source>
</evidence>
<dbReference type="EC" id="2.7.13.3" evidence="3"/>
<dbReference type="InterPro" id="IPR036890">
    <property type="entry name" value="HATPase_C_sf"/>
</dbReference>
<accession>A0A450TG35</accession>
<evidence type="ECO:0000256" key="5">
    <source>
        <dbReference type="ARBA" id="ARBA00022448"/>
    </source>
</evidence>
<evidence type="ECO:0000256" key="4">
    <source>
        <dbReference type="ARBA" id="ARBA00019665"/>
    </source>
</evidence>
<evidence type="ECO:0000256" key="17">
    <source>
        <dbReference type="ARBA" id="ARBA00025207"/>
    </source>
</evidence>
<evidence type="ECO:0000256" key="18">
    <source>
        <dbReference type="SAM" id="Phobius"/>
    </source>
</evidence>
<dbReference type="InterPro" id="IPR005467">
    <property type="entry name" value="His_kinase_dom"/>
</dbReference>
<keyword evidence="8" id="KW-0592">Phosphate transport</keyword>
<dbReference type="Pfam" id="PF00989">
    <property type="entry name" value="PAS"/>
    <property type="match status" value="1"/>
</dbReference>
<dbReference type="EMBL" id="CAADEZ010000016">
    <property type="protein sequence ID" value="VFJ44368.1"/>
    <property type="molecule type" value="Genomic_DNA"/>
</dbReference>
<dbReference type="EMBL" id="CAADFL010000018">
    <property type="protein sequence ID" value="VFK06485.1"/>
    <property type="molecule type" value="Genomic_DNA"/>
</dbReference>
<evidence type="ECO:0000256" key="13">
    <source>
        <dbReference type="ARBA" id="ARBA00022840"/>
    </source>
</evidence>
<evidence type="ECO:0000256" key="9">
    <source>
        <dbReference type="ARBA" id="ARBA00022679"/>
    </source>
</evidence>
<evidence type="ECO:0000256" key="8">
    <source>
        <dbReference type="ARBA" id="ARBA00022592"/>
    </source>
</evidence>
<comment type="function">
    <text evidence="17">Member of the two-component regulatory system PhoR/PhoB involved in the phosphate regulon genes expression. PhoR may function as a membrane-associated protein kinase that phosphorylates PhoB in response to environmental signals.</text>
</comment>
<dbReference type="InterPro" id="IPR014310">
    <property type="entry name" value="Sig_transdc_His_kinase_PhoR"/>
</dbReference>
<dbReference type="NCBIfam" id="TIGR02966">
    <property type="entry name" value="phoR_proteo"/>
    <property type="match status" value="1"/>
</dbReference>
<dbReference type="InterPro" id="IPR003661">
    <property type="entry name" value="HisK_dim/P_dom"/>
</dbReference>
<dbReference type="FunFam" id="3.30.565.10:FF:000032">
    <property type="entry name" value="Phosphate regulon sensor histidine kinase PhoR"/>
    <property type="match status" value="1"/>
</dbReference>
<keyword evidence="15" id="KW-0902">Two-component regulatory system</keyword>
<dbReference type="InterPro" id="IPR050351">
    <property type="entry name" value="BphY/WalK/GraS-like"/>
</dbReference>
<keyword evidence="12 22" id="KW-0418">Kinase</keyword>
<dbReference type="GO" id="GO:0004721">
    <property type="term" value="F:phosphoprotein phosphatase activity"/>
    <property type="evidence" value="ECO:0007669"/>
    <property type="project" value="InterPro"/>
</dbReference>
<keyword evidence="16 18" id="KW-0472">Membrane</keyword>
<dbReference type="EMBL" id="CAADFA010000415">
    <property type="protein sequence ID" value="VFJ66188.1"/>
    <property type="molecule type" value="Genomic_DNA"/>
</dbReference>
<name>A0A450TG35_9GAMM</name>
<dbReference type="InterPro" id="IPR036097">
    <property type="entry name" value="HisK_dim/P_sf"/>
</dbReference>
<dbReference type="InterPro" id="IPR003594">
    <property type="entry name" value="HATPase_dom"/>
</dbReference>
<dbReference type="Pfam" id="PF00512">
    <property type="entry name" value="HisKA"/>
    <property type="match status" value="1"/>
</dbReference>
<dbReference type="InterPro" id="IPR013767">
    <property type="entry name" value="PAS_fold"/>
</dbReference>
<evidence type="ECO:0000259" key="19">
    <source>
        <dbReference type="PROSITE" id="PS50109"/>
    </source>
</evidence>